<organism evidence="1 2">
    <name type="scientific">Paramuricea clavata</name>
    <name type="common">Red gorgonian</name>
    <name type="synonym">Violescent sea-whip</name>
    <dbReference type="NCBI Taxonomy" id="317549"/>
    <lineage>
        <taxon>Eukaryota</taxon>
        <taxon>Metazoa</taxon>
        <taxon>Cnidaria</taxon>
        <taxon>Anthozoa</taxon>
        <taxon>Octocorallia</taxon>
        <taxon>Malacalcyonacea</taxon>
        <taxon>Plexauridae</taxon>
        <taxon>Paramuricea</taxon>
    </lineage>
</organism>
<dbReference type="EMBL" id="CACRXK020024386">
    <property type="protein sequence ID" value="CAB4038601.1"/>
    <property type="molecule type" value="Genomic_DNA"/>
</dbReference>
<name>A0A7D9JYN2_PARCT</name>
<dbReference type="Proteomes" id="UP001152795">
    <property type="component" value="Unassembled WGS sequence"/>
</dbReference>
<proteinExistence type="predicted"/>
<sequence>MKYCVFIALLAILCCQTDAIEETEKIHLSGGRSAQKVTRKELLADLKAANLESIGFVRYSRTTTVTDVNGKSHEKEVVGYRKKVKCSVEKEARRKMEERLPKHLFPGKLNRKADKDIKKDSANLDHRYCDVGIEINLPNDERKRFFFFFFALVIFIG</sequence>
<gene>
    <name evidence="1" type="ORF">PACLA_8A081814</name>
</gene>
<accession>A0A7D9JYN2</accession>
<protein>
    <submittedName>
        <fullName evidence="1">Uncharacterized protein</fullName>
    </submittedName>
</protein>
<evidence type="ECO:0000313" key="1">
    <source>
        <dbReference type="EMBL" id="CAB4038601.1"/>
    </source>
</evidence>
<evidence type="ECO:0000313" key="2">
    <source>
        <dbReference type="Proteomes" id="UP001152795"/>
    </source>
</evidence>
<dbReference type="OrthoDB" id="10580496at2759"/>
<reference evidence="1" key="1">
    <citation type="submission" date="2020-04" db="EMBL/GenBank/DDBJ databases">
        <authorList>
            <person name="Alioto T."/>
            <person name="Alioto T."/>
            <person name="Gomez Garrido J."/>
        </authorList>
    </citation>
    <scope>NUCLEOTIDE SEQUENCE</scope>
    <source>
        <strain evidence="1">A484AB</strain>
    </source>
</reference>
<keyword evidence="2" id="KW-1185">Reference proteome</keyword>
<comment type="caution">
    <text evidence="1">The sequence shown here is derived from an EMBL/GenBank/DDBJ whole genome shotgun (WGS) entry which is preliminary data.</text>
</comment>
<dbReference type="AlphaFoldDB" id="A0A7D9JYN2"/>